<evidence type="ECO:0000313" key="5">
    <source>
        <dbReference type="Proteomes" id="UP000807825"/>
    </source>
</evidence>
<organism evidence="4 5">
    <name type="scientific">Desulfomonile tiedjei</name>
    <dbReference type="NCBI Taxonomy" id="2358"/>
    <lineage>
        <taxon>Bacteria</taxon>
        <taxon>Pseudomonadati</taxon>
        <taxon>Thermodesulfobacteriota</taxon>
        <taxon>Desulfomonilia</taxon>
        <taxon>Desulfomonilales</taxon>
        <taxon>Desulfomonilaceae</taxon>
        <taxon>Desulfomonile</taxon>
    </lineage>
</organism>
<dbReference type="AlphaFoldDB" id="A0A9D6V3V8"/>
<feature type="domain" description="PAS" evidence="3">
    <location>
        <begin position="132"/>
        <end position="181"/>
    </location>
</feature>
<gene>
    <name evidence="4" type="ORF">HY912_12200</name>
</gene>
<dbReference type="PANTHER" id="PTHR43228:SF6">
    <property type="entry name" value="RESPONSE REGULATOR RECEIVER"/>
    <property type="match status" value="1"/>
</dbReference>
<protein>
    <submittedName>
        <fullName evidence="4">Response regulator</fullName>
    </submittedName>
</protein>
<dbReference type="InterPro" id="IPR035965">
    <property type="entry name" value="PAS-like_dom_sf"/>
</dbReference>
<dbReference type="InterPro" id="IPR000014">
    <property type="entry name" value="PAS"/>
</dbReference>
<dbReference type="NCBIfam" id="TIGR00229">
    <property type="entry name" value="sensory_box"/>
    <property type="match status" value="1"/>
</dbReference>
<dbReference type="CDD" id="cd17534">
    <property type="entry name" value="REC_DC-like"/>
    <property type="match status" value="1"/>
</dbReference>
<dbReference type="EMBL" id="JACRDE010000324">
    <property type="protein sequence ID" value="MBI5250248.1"/>
    <property type="molecule type" value="Genomic_DNA"/>
</dbReference>
<dbReference type="InterPro" id="IPR052048">
    <property type="entry name" value="ST_Response_Regulator"/>
</dbReference>
<evidence type="ECO:0000313" key="4">
    <source>
        <dbReference type="EMBL" id="MBI5250248.1"/>
    </source>
</evidence>
<dbReference type="Pfam" id="PF00072">
    <property type="entry name" value="Response_reg"/>
    <property type="match status" value="1"/>
</dbReference>
<dbReference type="Gene3D" id="3.30.450.20">
    <property type="entry name" value="PAS domain"/>
    <property type="match status" value="1"/>
</dbReference>
<reference evidence="4" key="1">
    <citation type="submission" date="2020-07" db="EMBL/GenBank/DDBJ databases">
        <title>Huge and variable diversity of episymbiotic CPR bacteria and DPANN archaea in groundwater ecosystems.</title>
        <authorList>
            <person name="He C.Y."/>
            <person name="Keren R."/>
            <person name="Whittaker M."/>
            <person name="Farag I.F."/>
            <person name="Doudna J."/>
            <person name="Cate J.H.D."/>
            <person name="Banfield J.F."/>
        </authorList>
    </citation>
    <scope>NUCLEOTIDE SEQUENCE</scope>
    <source>
        <strain evidence="4">NC_groundwater_1664_Pr3_B-0.1um_52_9</strain>
    </source>
</reference>
<dbReference type="SMART" id="SM00448">
    <property type="entry name" value="REC"/>
    <property type="match status" value="1"/>
</dbReference>
<evidence type="ECO:0000259" key="2">
    <source>
        <dbReference type="PROSITE" id="PS50110"/>
    </source>
</evidence>
<dbReference type="GO" id="GO:0000160">
    <property type="term" value="P:phosphorelay signal transduction system"/>
    <property type="evidence" value="ECO:0007669"/>
    <property type="project" value="InterPro"/>
</dbReference>
<dbReference type="Pfam" id="PF00989">
    <property type="entry name" value="PAS"/>
    <property type="match status" value="1"/>
</dbReference>
<keyword evidence="1" id="KW-0597">Phosphoprotein</keyword>
<evidence type="ECO:0000259" key="3">
    <source>
        <dbReference type="PROSITE" id="PS50112"/>
    </source>
</evidence>
<sequence>MSKARVLIVEDQLIVAEDLAKLMEESGHEVIGICETGEEAVKTTYQASPDLVMVDIQLRGAIDGIEAVQQIRTQQDPAIVYLTAHSEKGLFERAKQTEPDGYLYKPVSPLELTRTVEIVLFKKKMETRLRESEEKYRELVETISDGIVQTDTVGTVTFANPAYCRMLGFTIEEIIGKSILD</sequence>
<proteinExistence type="predicted"/>
<feature type="non-terminal residue" evidence="4">
    <location>
        <position position="181"/>
    </location>
</feature>
<evidence type="ECO:0000256" key="1">
    <source>
        <dbReference type="PROSITE-ProRule" id="PRU00169"/>
    </source>
</evidence>
<dbReference type="InterPro" id="IPR011006">
    <property type="entry name" value="CheY-like_superfamily"/>
</dbReference>
<dbReference type="PROSITE" id="PS50110">
    <property type="entry name" value="RESPONSE_REGULATORY"/>
    <property type="match status" value="1"/>
</dbReference>
<dbReference type="PANTHER" id="PTHR43228">
    <property type="entry name" value="TWO-COMPONENT RESPONSE REGULATOR"/>
    <property type="match status" value="1"/>
</dbReference>
<name>A0A9D6V3V8_9BACT</name>
<dbReference type="SUPFAM" id="SSF52172">
    <property type="entry name" value="CheY-like"/>
    <property type="match status" value="1"/>
</dbReference>
<dbReference type="CDD" id="cd00130">
    <property type="entry name" value="PAS"/>
    <property type="match status" value="1"/>
</dbReference>
<comment type="caution">
    <text evidence="4">The sequence shown here is derived from an EMBL/GenBank/DDBJ whole genome shotgun (WGS) entry which is preliminary data.</text>
</comment>
<accession>A0A9D6V3V8</accession>
<dbReference type="InterPro" id="IPR013767">
    <property type="entry name" value="PAS_fold"/>
</dbReference>
<dbReference type="PROSITE" id="PS50112">
    <property type="entry name" value="PAS"/>
    <property type="match status" value="1"/>
</dbReference>
<dbReference type="InterPro" id="IPR001789">
    <property type="entry name" value="Sig_transdc_resp-reg_receiver"/>
</dbReference>
<dbReference type="Gene3D" id="3.40.50.2300">
    <property type="match status" value="1"/>
</dbReference>
<dbReference type="SUPFAM" id="SSF55785">
    <property type="entry name" value="PYP-like sensor domain (PAS domain)"/>
    <property type="match status" value="1"/>
</dbReference>
<feature type="domain" description="Response regulatory" evidence="2">
    <location>
        <begin position="5"/>
        <end position="120"/>
    </location>
</feature>
<dbReference type="Proteomes" id="UP000807825">
    <property type="component" value="Unassembled WGS sequence"/>
</dbReference>
<dbReference type="GO" id="GO:0006355">
    <property type="term" value="P:regulation of DNA-templated transcription"/>
    <property type="evidence" value="ECO:0007669"/>
    <property type="project" value="InterPro"/>
</dbReference>
<feature type="modified residue" description="4-aspartylphosphate" evidence="1">
    <location>
        <position position="55"/>
    </location>
</feature>